<dbReference type="AlphaFoldDB" id="A0A0L0D0V3"/>
<dbReference type="PANTHER" id="PTHR31802:SF42">
    <property type="entry name" value="BTB DOMAIN-CONTAINING PROTEIN"/>
    <property type="match status" value="1"/>
</dbReference>
<feature type="coiled-coil region" evidence="1">
    <location>
        <begin position="407"/>
        <end position="447"/>
    </location>
</feature>
<dbReference type="PANTHER" id="PTHR31802">
    <property type="entry name" value="32 KDA HEAT SHOCK PROTEIN-RELATED"/>
    <property type="match status" value="1"/>
</dbReference>
<dbReference type="EMBL" id="GG664462">
    <property type="protein sequence ID" value="KNC37304.1"/>
    <property type="molecule type" value="Genomic_DNA"/>
</dbReference>
<proteinExistence type="predicted"/>
<organism evidence="3 4">
    <name type="scientific">Plasmodium falciparum RAJ116</name>
    <dbReference type="NCBI Taxonomy" id="580058"/>
    <lineage>
        <taxon>Eukaryota</taxon>
        <taxon>Sar</taxon>
        <taxon>Alveolata</taxon>
        <taxon>Apicomplexa</taxon>
        <taxon>Aconoidasida</taxon>
        <taxon>Haemosporida</taxon>
        <taxon>Plasmodiidae</taxon>
        <taxon>Plasmodium</taxon>
        <taxon>Plasmodium (Laverania)</taxon>
    </lineage>
</organism>
<reference evidence="4" key="1">
    <citation type="submission" date="2015-07" db="EMBL/GenBank/DDBJ databases">
        <title>Annotation of Plasmodium falciparum RAJ116.</title>
        <authorList>
            <consortium name="The Broad Institute Genome Sequencing Platform"/>
            <person name="Volkman S.K."/>
            <person name="Neafsey D.E."/>
            <person name="Dash A.P."/>
            <person name="Chitnis C.E."/>
            <person name="Hartl D.L."/>
            <person name="Young S.K."/>
            <person name="Zeng Q."/>
            <person name="Koehrsen M."/>
            <person name="Alvarado L."/>
            <person name="Berlin A."/>
            <person name="Borenstein D."/>
            <person name="Chapman S.B."/>
            <person name="Chen Z."/>
            <person name="Engels R."/>
            <person name="Freedman E."/>
            <person name="Gellesch M."/>
            <person name="Goldberg J."/>
            <person name="Griggs A."/>
            <person name="Gujja S."/>
            <person name="Heilman E.R."/>
            <person name="Heiman D.I."/>
            <person name="Howarth C."/>
            <person name="Jen D."/>
            <person name="Larson L."/>
            <person name="Mehta T."/>
            <person name="Neiman D."/>
            <person name="Park D."/>
            <person name="Pearson M."/>
            <person name="Roberts A."/>
            <person name="Saif S."/>
            <person name="Shea T."/>
            <person name="Shenoy N."/>
            <person name="Sisk P."/>
            <person name="Stolte C."/>
            <person name="Sykes S."/>
            <person name="Walk T."/>
            <person name="White J."/>
            <person name="Yandava C."/>
            <person name="Haas B."/>
            <person name="Henn M.R."/>
            <person name="Nusbaum C."/>
            <person name="Birren B."/>
        </authorList>
    </citation>
    <scope>NUCLEOTIDE SEQUENCE [LARGE SCALE GENOMIC DNA]</scope>
    <source>
        <strain evidence="4">RAJ116</strain>
    </source>
</reference>
<accession>A0A0L0D0V3</accession>
<gene>
    <name evidence="3" type="ORF">PFLG_02504</name>
</gene>
<evidence type="ECO:0000256" key="1">
    <source>
        <dbReference type="SAM" id="Coils"/>
    </source>
</evidence>
<evidence type="ECO:0000313" key="4">
    <source>
        <dbReference type="Proteomes" id="UP000054566"/>
    </source>
</evidence>
<sequence length="930" mass="109056">MLYSKSNLNVGNIPNRQDKMNGSYMYIKKINSDTIIKNIKKNYNLNLFVNSQGKASLNNNIVNIRNAELGKYVYKNGLYINNPVELNKDIIKVVHKNKYIHSISNNEESSICKTKSTNFECVNKCAHYINKDMKYINDKNISCLKNNENNIVNNLSYLNKNIYNKIYNNNNNNNNNNNDKLNYNNSTSNIGRSTQKNIAQYNMHPFVKYELIWDVKNDIARNKNYFVIRKKSENDNQNIENKEEDKKRKIKNNIIKSYYKKLNIKENNKNTNKQTNDIYTIGQGKYIPINNKPIYNLSLNNNYISYDNKECLFHNSPFFLNTQMTMNNNYKDIKFNNIDKKKNLLFQSSEKNNTSNKTVTHKSNLLNKNVTQKGNLLNNINKNNTYNANNTNNGKVSHKLSADHMSKENLNNFNKKTEEKKEKKEEEEEIKNKKKTIKNSCQNIQNNKDKMISQNEKSNISNLSKINHVLVLKNVNKKETNKNNNQVISDNIQNDNNIINVPSEENITKDECSKESNKSNDECIQESNKSNDEFSKESKDINDECTQESKDINDECSKESKDINDECTQECNKLNEKCTQECNKLNEKCTQECNKLNEKCTQECNKLNEKCKDESNSLKSASNQEGDIVKDICKIESHVISEVCKKESEIIKEISITQRNIIKEIHNCNNVISKKTNNNNNNKDMNMLKDIKKKKDTYIKESKEKNNNIYNISKKNKKNDYNNNNINYVPQEKLQIINNQTKINKGIINDNKIYKKSNKIDYMSPEYISQVIKDYHNEERKQKKNIYYENVKDVKGTTLCDKKKNSGLLNKNEKRNMFHIHTKDFYKYCKKKESYISCTYEHKAINGDSNLKKIKREDHKNKENIERDMEMSQIVNIVAEDKLDKCHLSELIKIMKKLEKVHMKKMNIDNLILEGNCFARFYKSVEEKIK</sequence>
<keyword evidence="1" id="KW-0175">Coiled coil</keyword>
<evidence type="ECO:0000313" key="3">
    <source>
        <dbReference type="EMBL" id="KNC37304.1"/>
    </source>
</evidence>
<feature type="compositionally biased region" description="Low complexity" evidence="2">
    <location>
        <begin position="482"/>
        <end position="501"/>
    </location>
</feature>
<feature type="compositionally biased region" description="Basic and acidic residues" evidence="2">
    <location>
        <begin position="506"/>
        <end position="521"/>
    </location>
</feature>
<dbReference type="Proteomes" id="UP000054566">
    <property type="component" value="Unassembled WGS sequence"/>
</dbReference>
<protein>
    <submittedName>
        <fullName evidence="3">Uncharacterized protein</fullName>
    </submittedName>
</protein>
<name>A0A0L0D0V3_PLAFA</name>
<feature type="region of interest" description="Disordered" evidence="2">
    <location>
        <begin position="481"/>
        <end position="546"/>
    </location>
</feature>
<evidence type="ECO:0000256" key="2">
    <source>
        <dbReference type="SAM" id="MobiDB-lite"/>
    </source>
</evidence>
<feature type="coiled-coil region" evidence="1">
    <location>
        <begin position="597"/>
        <end position="624"/>
    </location>
</feature>
<reference evidence="4" key="2">
    <citation type="submission" date="2015-07" db="EMBL/GenBank/DDBJ databases">
        <title>The genome sequence of Plasmodium falciparum RAJ116.</title>
        <authorList>
            <consortium name="The Broad Institute Genome Sequencing Platform"/>
            <person name="Volkman S.K."/>
            <person name="Neafsey D.E."/>
            <person name="Dash A.P."/>
            <person name="Chitnis C.E."/>
            <person name="Hartl D.L."/>
            <person name="Young S.K."/>
            <person name="Kodira C.D."/>
            <person name="Zeng Q."/>
            <person name="Koehrsen M."/>
            <person name="Godfrey P."/>
            <person name="Alvarado L."/>
            <person name="Berlin A."/>
            <person name="Borenstein D."/>
            <person name="Chen Z."/>
            <person name="Engels R."/>
            <person name="Freedman E."/>
            <person name="Gellesch M."/>
            <person name="Goldberg J."/>
            <person name="Griggs A."/>
            <person name="Gujja S."/>
            <person name="Heiman D."/>
            <person name="Hepburn T."/>
            <person name="Howarth C."/>
            <person name="Jen D."/>
            <person name="Larson L."/>
            <person name="Lewis B."/>
            <person name="Mehta T."/>
            <person name="Park D."/>
            <person name="Pearson M."/>
            <person name="Roberts A."/>
            <person name="Saif S."/>
            <person name="Shea T."/>
            <person name="Shenoy N."/>
            <person name="Sisk P."/>
            <person name="Stolte C."/>
            <person name="Sykes S."/>
            <person name="Walk T."/>
            <person name="White J."/>
            <person name="Yandava C."/>
            <person name="Wirth D.F."/>
            <person name="Nusbaum C."/>
            <person name="Birren B."/>
        </authorList>
    </citation>
    <scope>NUCLEOTIDE SEQUENCE [LARGE SCALE GENOMIC DNA]</scope>
    <source>
        <strain evidence="4">RAJ116</strain>
    </source>
</reference>
<dbReference type="Gene3D" id="1.20.120.20">
    <property type="entry name" value="Apolipoprotein"/>
    <property type="match status" value="1"/>
</dbReference>
<feature type="compositionally biased region" description="Basic and acidic residues" evidence="2">
    <location>
        <begin position="529"/>
        <end position="546"/>
    </location>
</feature>